<dbReference type="PANTHER" id="PTHR28256:SF1">
    <property type="entry name" value="RIBONUCLEASES P_MRP PROTEIN SUBUNIT POP7"/>
    <property type="match status" value="1"/>
</dbReference>
<dbReference type="GO" id="GO:0003723">
    <property type="term" value="F:RNA binding"/>
    <property type="evidence" value="ECO:0007669"/>
    <property type="project" value="TreeGrafter"/>
</dbReference>
<gene>
    <name evidence="5" type="ORF">BO70DRAFT_410666</name>
</gene>
<comment type="subcellular location">
    <subcellularLocation>
        <location evidence="1">Nucleus</location>
    </subcellularLocation>
</comment>
<dbReference type="GO" id="GO:0000294">
    <property type="term" value="P:nuclear-transcribed mRNA catabolic process, RNase MRP-dependent"/>
    <property type="evidence" value="ECO:0007669"/>
    <property type="project" value="TreeGrafter"/>
</dbReference>
<dbReference type="Pfam" id="PF12328">
    <property type="entry name" value="Rpp20"/>
    <property type="match status" value="1"/>
</dbReference>
<dbReference type="GeneID" id="37069500"/>
<evidence type="ECO:0000313" key="6">
    <source>
        <dbReference type="Proteomes" id="UP000247233"/>
    </source>
</evidence>
<dbReference type="EMBL" id="MSFL01000002">
    <property type="protein sequence ID" value="PWY91022.1"/>
    <property type="molecule type" value="Genomic_DNA"/>
</dbReference>
<dbReference type="GO" id="GO:0034965">
    <property type="term" value="P:intronic box C/D snoRNA processing"/>
    <property type="evidence" value="ECO:0007669"/>
    <property type="project" value="TreeGrafter"/>
</dbReference>
<dbReference type="STRING" id="1448321.A0A317X0C1"/>
<dbReference type="InterPro" id="IPR014612">
    <property type="entry name" value="Pop7/Rpp20"/>
</dbReference>
<dbReference type="InterPro" id="IPR036882">
    <property type="entry name" value="Alba-like_dom_sf"/>
</dbReference>
<dbReference type="RefSeq" id="XP_025403465.1">
    <property type="nucleotide sequence ID" value="XM_025547263.1"/>
</dbReference>
<evidence type="ECO:0000256" key="4">
    <source>
        <dbReference type="SAM" id="MobiDB-lite"/>
    </source>
</evidence>
<dbReference type="GO" id="GO:0000171">
    <property type="term" value="F:ribonuclease MRP activity"/>
    <property type="evidence" value="ECO:0007669"/>
    <property type="project" value="TreeGrafter"/>
</dbReference>
<organism evidence="5 6">
    <name type="scientific">Aspergillus heteromorphus CBS 117.55</name>
    <dbReference type="NCBI Taxonomy" id="1448321"/>
    <lineage>
        <taxon>Eukaryota</taxon>
        <taxon>Fungi</taxon>
        <taxon>Dikarya</taxon>
        <taxon>Ascomycota</taxon>
        <taxon>Pezizomycotina</taxon>
        <taxon>Eurotiomycetes</taxon>
        <taxon>Eurotiomycetidae</taxon>
        <taxon>Eurotiales</taxon>
        <taxon>Aspergillaceae</taxon>
        <taxon>Aspergillus</taxon>
        <taxon>Aspergillus subgen. Circumdati</taxon>
    </lineage>
</organism>
<evidence type="ECO:0000256" key="1">
    <source>
        <dbReference type="ARBA" id="ARBA00004123"/>
    </source>
</evidence>
<dbReference type="PANTHER" id="PTHR28256">
    <property type="entry name" value="RIBONUCLEASES P/MRP PROTEIN SUBUNIT POP7"/>
    <property type="match status" value="1"/>
</dbReference>
<protein>
    <submittedName>
        <fullName evidence="5">Uncharacterized protein</fullName>
    </submittedName>
</protein>
<dbReference type="Proteomes" id="UP000247233">
    <property type="component" value="Unassembled WGS sequence"/>
</dbReference>
<proteinExistence type="predicted"/>
<dbReference type="GO" id="GO:0005655">
    <property type="term" value="C:nucleolar ribonuclease P complex"/>
    <property type="evidence" value="ECO:0007669"/>
    <property type="project" value="InterPro"/>
</dbReference>
<keyword evidence="2" id="KW-0819">tRNA processing</keyword>
<dbReference type="GO" id="GO:0004526">
    <property type="term" value="F:ribonuclease P activity"/>
    <property type="evidence" value="ECO:0007669"/>
    <property type="project" value="TreeGrafter"/>
</dbReference>
<dbReference type="GO" id="GO:0006364">
    <property type="term" value="P:rRNA processing"/>
    <property type="evidence" value="ECO:0007669"/>
    <property type="project" value="TreeGrafter"/>
</dbReference>
<dbReference type="Gene3D" id="3.30.110.20">
    <property type="entry name" value="Alba-like domain"/>
    <property type="match status" value="1"/>
</dbReference>
<dbReference type="GO" id="GO:0001682">
    <property type="term" value="P:tRNA 5'-leader removal"/>
    <property type="evidence" value="ECO:0007669"/>
    <property type="project" value="InterPro"/>
</dbReference>
<dbReference type="GO" id="GO:0000172">
    <property type="term" value="C:ribonuclease MRP complex"/>
    <property type="evidence" value="ECO:0007669"/>
    <property type="project" value="InterPro"/>
</dbReference>
<evidence type="ECO:0000256" key="3">
    <source>
        <dbReference type="ARBA" id="ARBA00023242"/>
    </source>
</evidence>
<evidence type="ECO:0000256" key="2">
    <source>
        <dbReference type="ARBA" id="ARBA00022694"/>
    </source>
</evidence>
<sequence length="212" mass="22327">MAPTPLTKSLKFEKKNQLMPKLPKHAKIQKRPIPHPATASPYSGPSSPKTLYVSSSSPTMSVIKRVQKYLRVAENRATANLLKGGGGKKGGKGNVDALLARGAGGEDGEGLGLGKEEVLVKATGRAMERALKAEGEAEGEGEGEKKKKKEEEEGEEGQGDKVDGEGGLSKSAAKKRKKKAAAAAAAAAAEETEVPETRTRWVNMVEVGISLR</sequence>
<keyword evidence="3" id="KW-0539">Nucleus</keyword>
<keyword evidence="6" id="KW-1185">Reference proteome</keyword>
<evidence type="ECO:0000313" key="5">
    <source>
        <dbReference type="EMBL" id="PWY91022.1"/>
    </source>
</evidence>
<dbReference type="AlphaFoldDB" id="A0A317X0C1"/>
<accession>A0A317X0C1</accession>
<feature type="compositionally biased region" description="Basic and acidic residues" evidence="4">
    <location>
        <begin position="142"/>
        <end position="151"/>
    </location>
</feature>
<name>A0A317X0C1_9EURO</name>
<feature type="compositionally biased region" description="Gly residues" evidence="4">
    <location>
        <begin position="102"/>
        <end position="111"/>
    </location>
</feature>
<comment type="caution">
    <text evidence="5">The sequence shown here is derived from an EMBL/GenBank/DDBJ whole genome shotgun (WGS) entry which is preliminary data.</text>
</comment>
<feature type="region of interest" description="Disordered" evidence="4">
    <location>
        <begin position="81"/>
        <end position="111"/>
    </location>
</feature>
<feature type="region of interest" description="Disordered" evidence="4">
    <location>
        <begin position="130"/>
        <end position="201"/>
    </location>
</feature>
<feature type="compositionally biased region" description="Polar residues" evidence="4">
    <location>
        <begin position="40"/>
        <end position="58"/>
    </location>
</feature>
<feature type="compositionally biased region" description="Basic residues" evidence="4">
    <location>
        <begin position="22"/>
        <end position="33"/>
    </location>
</feature>
<feature type="region of interest" description="Disordered" evidence="4">
    <location>
        <begin position="1"/>
        <end position="58"/>
    </location>
</feature>
<dbReference type="InterPro" id="IPR020241">
    <property type="entry name" value="RNase_P/MRP_Pop7_fungi"/>
</dbReference>
<dbReference type="OrthoDB" id="5416589at2759"/>
<dbReference type="VEuPathDB" id="FungiDB:BO70DRAFT_410666"/>
<reference evidence="5 6" key="1">
    <citation type="submission" date="2016-12" db="EMBL/GenBank/DDBJ databases">
        <title>The genomes of Aspergillus section Nigri reveals drivers in fungal speciation.</title>
        <authorList>
            <consortium name="DOE Joint Genome Institute"/>
            <person name="Vesth T.C."/>
            <person name="Nybo J."/>
            <person name="Theobald S."/>
            <person name="Brandl J."/>
            <person name="Frisvad J.C."/>
            <person name="Nielsen K.F."/>
            <person name="Lyhne E.K."/>
            <person name="Kogle M.E."/>
            <person name="Kuo A."/>
            <person name="Riley R."/>
            <person name="Clum A."/>
            <person name="Nolan M."/>
            <person name="Lipzen A."/>
            <person name="Salamov A."/>
            <person name="Henrissat B."/>
            <person name="Wiebenga A."/>
            <person name="De Vries R.P."/>
            <person name="Grigoriev I.V."/>
            <person name="Mortensen U.H."/>
            <person name="Andersen M.R."/>
            <person name="Baker S.E."/>
        </authorList>
    </citation>
    <scope>NUCLEOTIDE SEQUENCE [LARGE SCALE GENOMIC DNA]</scope>
    <source>
        <strain evidence="5 6">CBS 117.55</strain>
    </source>
</reference>